<dbReference type="Proteomes" id="UP001239994">
    <property type="component" value="Unassembled WGS sequence"/>
</dbReference>
<organism evidence="1 2">
    <name type="scientific">Electrophorus voltai</name>
    <dbReference type="NCBI Taxonomy" id="2609070"/>
    <lineage>
        <taxon>Eukaryota</taxon>
        <taxon>Metazoa</taxon>
        <taxon>Chordata</taxon>
        <taxon>Craniata</taxon>
        <taxon>Vertebrata</taxon>
        <taxon>Euteleostomi</taxon>
        <taxon>Actinopterygii</taxon>
        <taxon>Neopterygii</taxon>
        <taxon>Teleostei</taxon>
        <taxon>Ostariophysi</taxon>
        <taxon>Gymnotiformes</taxon>
        <taxon>Gymnotoidei</taxon>
        <taxon>Gymnotidae</taxon>
        <taxon>Electrophorus</taxon>
    </lineage>
</organism>
<sequence>RKPLSGFHSSAPVPFPTHIRSVSQPIFPAACRSVSPLFALITDPEALGPPALTSGLPVSGGEIQTVSSTTEEAGYCIVLKLYGLKIKK</sequence>
<proteinExistence type="predicted"/>
<accession>A0AAD9E1T1</accession>
<keyword evidence="2" id="KW-1185">Reference proteome</keyword>
<evidence type="ECO:0000313" key="2">
    <source>
        <dbReference type="Proteomes" id="UP001239994"/>
    </source>
</evidence>
<evidence type="ECO:0000313" key="1">
    <source>
        <dbReference type="EMBL" id="KAK1801169.1"/>
    </source>
</evidence>
<dbReference type="EMBL" id="JAROKS010000009">
    <property type="protein sequence ID" value="KAK1801169.1"/>
    <property type="molecule type" value="Genomic_DNA"/>
</dbReference>
<dbReference type="AlphaFoldDB" id="A0AAD9E1T1"/>
<name>A0AAD9E1T1_9TELE</name>
<feature type="non-terminal residue" evidence="1">
    <location>
        <position position="88"/>
    </location>
</feature>
<reference evidence="1" key="1">
    <citation type="submission" date="2023-03" db="EMBL/GenBank/DDBJ databases">
        <title>Electrophorus voltai genome.</title>
        <authorList>
            <person name="Bian C."/>
        </authorList>
    </citation>
    <scope>NUCLEOTIDE SEQUENCE</scope>
    <source>
        <strain evidence="1">CB-2022</strain>
        <tissue evidence="1">Muscle</tissue>
    </source>
</reference>
<protein>
    <submittedName>
        <fullName evidence="1">Uncharacterized protein</fullName>
    </submittedName>
</protein>
<comment type="caution">
    <text evidence="1">The sequence shown here is derived from an EMBL/GenBank/DDBJ whole genome shotgun (WGS) entry which is preliminary data.</text>
</comment>
<gene>
    <name evidence="1" type="ORF">P4O66_022667</name>
</gene>